<comment type="similarity">
    <text evidence="1">Belongs to the peptidase M20A family.</text>
</comment>
<name>A0A2T3APE3_AMORE</name>
<dbReference type="GeneID" id="36575273"/>
<keyword evidence="2" id="KW-0378">Hydrolase</keyword>
<dbReference type="PIRSF" id="PIRSF001235">
    <property type="entry name" value="Amidase_carbamoylase"/>
    <property type="match status" value="1"/>
</dbReference>
<reference evidence="4 5" key="1">
    <citation type="journal article" date="2018" name="New Phytol.">
        <title>Comparative genomics and transcriptomics depict ericoid mycorrhizal fungi as versatile saprotrophs and plant mutualists.</title>
        <authorList>
            <person name="Martino E."/>
            <person name="Morin E."/>
            <person name="Grelet G.A."/>
            <person name="Kuo A."/>
            <person name="Kohler A."/>
            <person name="Daghino S."/>
            <person name="Barry K.W."/>
            <person name="Cichocki N."/>
            <person name="Clum A."/>
            <person name="Dockter R.B."/>
            <person name="Hainaut M."/>
            <person name="Kuo R.C."/>
            <person name="LaButti K."/>
            <person name="Lindahl B.D."/>
            <person name="Lindquist E.A."/>
            <person name="Lipzen A."/>
            <person name="Khouja H.R."/>
            <person name="Magnuson J."/>
            <person name="Murat C."/>
            <person name="Ohm R.A."/>
            <person name="Singer S.W."/>
            <person name="Spatafora J.W."/>
            <person name="Wang M."/>
            <person name="Veneault-Fourrey C."/>
            <person name="Henrissat B."/>
            <person name="Grigoriev I.V."/>
            <person name="Martin F.M."/>
            <person name="Perotto S."/>
        </authorList>
    </citation>
    <scope>NUCLEOTIDE SEQUENCE [LARGE SCALE GENOMIC DNA]</scope>
    <source>
        <strain evidence="4 5">ATCC 22711</strain>
    </source>
</reference>
<dbReference type="NCBIfam" id="TIGR01879">
    <property type="entry name" value="hydantase"/>
    <property type="match status" value="1"/>
</dbReference>
<dbReference type="InterPro" id="IPR011650">
    <property type="entry name" value="Peptidase_M20_dimer"/>
</dbReference>
<dbReference type="EMBL" id="KZ679020">
    <property type="protein sequence ID" value="PSS06807.1"/>
    <property type="molecule type" value="Genomic_DNA"/>
</dbReference>
<dbReference type="Gene3D" id="3.40.630.10">
    <property type="entry name" value="Zn peptidases"/>
    <property type="match status" value="1"/>
</dbReference>
<evidence type="ECO:0000256" key="2">
    <source>
        <dbReference type="ARBA" id="ARBA00022801"/>
    </source>
</evidence>
<sequence length="447" mass="48299">MTEQQLAAVKIDRDRLWRDLHETCEWGKGERWGEGTTDIGMSRLTLSDADKQVRDWFVNTTESLGCKVQIDAMGNIFAVRPGKKAGPPTFAGSHLDTQPTGGRYDGILGVHAGIEVLKTLNDNKIETEYSTGVINWTNEEGARFPISMVASGVWAGAYSLEKAYGLVEVGGGKATQKSELERIGYLGSLEASYKANPIGAHFELHIEQGPILENSEGKIGAVEGVQAFKWFIITVKGKDCHTGTTDFQNRSDAMLTAAKLILHSHNKAAELGCLASTGILTLKPGSTNTVPGFVQFSLDIRSREDQKLLELENVLKSDFAQIAAEKEVGGLNTLGTRGRGCTVEWQLDTDSPATKFHEDCVKCVEASAKAMLGTDAGGKVQRMTSGAGHDSVYTARHAPTSMIFVPCRDGVSHNPSEYCSPEDCGNGAQVLLGAMLRYDRLRAEKGA</sequence>
<dbReference type="PANTHER" id="PTHR32494">
    <property type="entry name" value="ALLANTOATE DEIMINASE-RELATED"/>
    <property type="match status" value="1"/>
</dbReference>
<dbReference type="Pfam" id="PF07687">
    <property type="entry name" value="M20_dimer"/>
    <property type="match status" value="1"/>
</dbReference>
<dbReference type="OrthoDB" id="4676at2759"/>
<dbReference type="PANTHER" id="PTHR32494:SF5">
    <property type="entry name" value="ALLANTOATE AMIDOHYDROLASE"/>
    <property type="match status" value="1"/>
</dbReference>
<dbReference type="GO" id="GO:0016813">
    <property type="term" value="F:hydrolase activity, acting on carbon-nitrogen (but not peptide) bonds, in linear amidines"/>
    <property type="evidence" value="ECO:0007669"/>
    <property type="project" value="InterPro"/>
</dbReference>
<dbReference type="STRING" id="857342.A0A2T3APE3"/>
<evidence type="ECO:0000256" key="1">
    <source>
        <dbReference type="ARBA" id="ARBA00006247"/>
    </source>
</evidence>
<dbReference type="InterPro" id="IPR002933">
    <property type="entry name" value="Peptidase_M20"/>
</dbReference>
<dbReference type="CDD" id="cd03884">
    <property type="entry name" value="M20_bAS"/>
    <property type="match status" value="1"/>
</dbReference>
<evidence type="ECO:0000313" key="4">
    <source>
        <dbReference type="EMBL" id="PSS06807.1"/>
    </source>
</evidence>
<dbReference type="SUPFAM" id="SSF55031">
    <property type="entry name" value="Bacterial exopeptidase dimerisation domain"/>
    <property type="match status" value="1"/>
</dbReference>
<dbReference type="RefSeq" id="XP_024716537.1">
    <property type="nucleotide sequence ID" value="XM_024867192.1"/>
</dbReference>
<dbReference type="InParanoid" id="A0A2T3APE3"/>
<feature type="domain" description="Peptidase M20 dimerisation" evidence="3">
    <location>
        <begin position="228"/>
        <end position="325"/>
    </location>
</feature>
<keyword evidence="5" id="KW-1185">Reference proteome</keyword>
<accession>A0A2T3APE3</accession>
<dbReference type="AlphaFoldDB" id="A0A2T3APE3"/>
<evidence type="ECO:0000313" key="5">
    <source>
        <dbReference type="Proteomes" id="UP000241818"/>
    </source>
</evidence>
<evidence type="ECO:0000259" key="3">
    <source>
        <dbReference type="Pfam" id="PF07687"/>
    </source>
</evidence>
<dbReference type="Proteomes" id="UP000241818">
    <property type="component" value="Unassembled WGS sequence"/>
</dbReference>
<dbReference type="InterPro" id="IPR036264">
    <property type="entry name" value="Bact_exopeptidase_dim_dom"/>
</dbReference>
<dbReference type="SUPFAM" id="SSF53187">
    <property type="entry name" value="Zn-dependent exopeptidases"/>
    <property type="match status" value="1"/>
</dbReference>
<organism evidence="4 5">
    <name type="scientific">Amorphotheca resinae ATCC 22711</name>
    <dbReference type="NCBI Taxonomy" id="857342"/>
    <lineage>
        <taxon>Eukaryota</taxon>
        <taxon>Fungi</taxon>
        <taxon>Dikarya</taxon>
        <taxon>Ascomycota</taxon>
        <taxon>Pezizomycotina</taxon>
        <taxon>Leotiomycetes</taxon>
        <taxon>Helotiales</taxon>
        <taxon>Amorphothecaceae</taxon>
        <taxon>Amorphotheca</taxon>
    </lineage>
</organism>
<dbReference type="InterPro" id="IPR010158">
    <property type="entry name" value="Amidase_Cbmase"/>
</dbReference>
<proteinExistence type="inferred from homology"/>
<protein>
    <recommendedName>
        <fullName evidence="3">Peptidase M20 dimerisation domain-containing protein</fullName>
    </recommendedName>
</protein>
<gene>
    <name evidence="4" type="ORF">M430DRAFT_37845</name>
</gene>
<dbReference type="Gene3D" id="3.30.70.360">
    <property type="match status" value="1"/>
</dbReference>
<dbReference type="Pfam" id="PF01546">
    <property type="entry name" value="Peptidase_M20"/>
    <property type="match status" value="1"/>
</dbReference>